<protein>
    <submittedName>
        <fullName evidence="2">Uncharacterized protein</fullName>
    </submittedName>
</protein>
<comment type="caution">
    <text evidence="2">The sequence shown here is derived from an EMBL/GenBank/DDBJ whole genome shotgun (WGS) entry which is preliminary data.</text>
</comment>
<feature type="region of interest" description="Disordered" evidence="1">
    <location>
        <begin position="42"/>
        <end position="61"/>
    </location>
</feature>
<gene>
    <name evidence="2" type="ORF">PR001_g7392</name>
    <name evidence="3" type="ORF">PR003_g13667</name>
</gene>
<sequence>MDSKEAPELTNARAQSGMLAVRMTDSDTVAMADTNCKRQSCRLDTNGVGTGRAKSNSPAQT</sequence>
<evidence type="ECO:0000313" key="5">
    <source>
        <dbReference type="Proteomes" id="UP000434957"/>
    </source>
</evidence>
<feature type="region of interest" description="Disordered" evidence="1">
    <location>
        <begin position="1"/>
        <end position="20"/>
    </location>
</feature>
<accession>A0A6A3NDQ9</accession>
<dbReference type="Proteomes" id="UP000434957">
    <property type="component" value="Unassembled WGS sequence"/>
</dbReference>
<dbReference type="Proteomes" id="UP000429607">
    <property type="component" value="Unassembled WGS sequence"/>
</dbReference>
<organism evidence="2 4">
    <name type="scientific">Phytophthora rubi</name>
    <dbReference type="NCBI Taxonomy" id="129364"/>
    <lineage>
        <taxon>Eukaryota</taxon>
        <taxon>Sar</taxon>
        <taxon>Stramenopiles</taxon>
        <taxon>Oomycota</taxon>
        <taxon>Peronosporomycetes</taxon>
        <taxon>Peronosporales</taxon>
        <taxon>Peronosporaceae</taxon>
        <taxon>Phytophthora</taxon>
    </lineage>
</organism>
<evidence type="ECO:0000256" key="1">
    <source>
        <dbReference type="SAM" id="MobiDB-lite"/>
    </source>
</evidence>
<name>A0A6A3NDQ9_9STRA</name>
<reference evidence="2 4" key="1">
    <citation type="submission" date="2018-09" db="EMBL/GenBank/DDBJ databases">
        <title>Genomic investigation of the strawberry pathogen Phytophthora fragariae indicates pathogenicity is determined by transcriptional variation in three key races.</title>
        <authorList>
            <person name="Adams T.M."/>
            <person name="Armitage A.D."/>
            <person name="Sobczyk M.K."/>
            <person name="Bates H.J."/>
            <person name="Dunwell J.M."/>
            <person name="Nellist C.F."/>
            <person name="Harrison R.J."/>
        </authorList>
    </citation>
    <scope>NUCLEOTIDE SEQUENCE [LARGE SCALE GENOMIC DNA]</scope>
    <source>
        <strain evidence="2 4">SCRP249</strain>
        <strain evidence="3 5">SCRP333</strain>
    </source>
</reference>
<dbReference type="EMBL" id="QXFV01000367">
    <property type="protein sequence ID" value="KAE9039736.1"/>
    <property type="molecule type" value="Genomic_DNA"/>
</dbReference>
<evidence type="ECO:0000313" key="3">
    <source>
        <dbReference type="EMBL" id="KAE9334149.1"/>
    </source>
</evidence>
<proteinExistence type="predicted"/>
<evidence type="ECO:0000313" key="2">
    <source>
        <dbReference type="EMBL" id="KAE9039736.1"/>
    </source>
</evidence>
<keyword evidence="5" id="KW-1185">Reference proteome</keyword>
<dbReference type="EMBL" id="QXFT01000870">
    <property type="protein sequence ID" value="KAE9334149.1"/>
    <property type="molecule type" value="Genomic_DNA"/>
</dbReference>
<dbReference type="AlphaFoldDB" id="A0A6A3NDQ9"/>
<evidence type="ECO:0000313" key="4">
    <source>
        <dbReference type="Proteomes" id="UP000429607"/>
    </source>
</evidence>